<dbReference type="EMBL" id="MU006244">
    <property type="protein sequence ID" value="KAF2819560.1"/>
    <property type="molecule type" value="Genomic_DNA"/>
</dbReference>
<feature type="chain" id="PRO_5025595421" evidence="1">
    <location>
        <begin position="23"/>
        <end position="92"/>
    </location>
</feature>
<dbReference type="Proteomes" id="UP000799424">
    <property type="component" value="Unassembled WGS sequence"/>
</dbReference>
<gene>
    <name evidence="2" type="ORF">CC86DRAFT_131299</name>
</gene>
<dbReference type="OrthoDB" id="4410170at2759"/>
<protein>
    <submittedName>
        <fullName evidence="2">Uncharacterized protein</fullName>
    </submittedName>
</protein>
<evidence type="ECO:0000313" key="2">
    <source>
        <dbReference type="EMBL" id="KAF2819560.1"/>
    </source>
</evidence>
<proteinExistence type="predicted"/>
<name>A0A6A6ZEW9_9PLEO</name>
<evidence type="ECO:0000256" key="1">
    <source>
        <dbReference type="SAM" id="SignalP"/>
    </source>
</evidence>
<reference evidence="2" key="1">
    <citation type="journal article" date="2020" name="Stud. Mycol.">
        <title>101 Dothideomycetes genomes: a test case for predicting lifestyles and emergence of pathogens.</title>
        <authorList>
            <person name="Haridas S."/>
            <person name="Albert R."/>
            <person name="Binder M."/>
            <person name="Bloem J."/>
            <person name="Labutti K."/>
            <person name="Salamov A."/>
            <person name="Andreopoulos B."/>
            <person name="Baker S."/>
            <person name="Barry K."/>
            <person name="Bills G."/>
            <person name="Bluhm B."/>
            <person name="Cannon C."/>
            <person name="Castanera R."/>
            <person name="Culley D."/>
            <person name="Daum C."/>
            <person name="Ezra D."/>
            <person name="Gonzalez J."/>
            <person name="Henrissat B."/>
            <person name="Kuo A."/>
            <person name="Liang C."/>
            <person name="Lipzen A."/>
            <person name="Lutzoni F."/>
            <person name="Magnuson J."/>
            <person name="Mondo S."/>
            <person name="Nolan M."/>
            <person name="Ohm R."/>
            <person name="Pangilinan J."/>
            <person name="Park H.-J."/>
            <person name="Ramirez L."/>
            <person name="Alfaro M."/>
            <person name="Sun H."/>
            <person name="Tritt A."/>
            <person name="Yoshinaga Y."/>
            <person name="Zwiers L.-H."/>
            <person name="Turgeon B."/>
            <person name="Goodwin S."/>
            <person name="Spatafora J."/>
            <person name="Crous P."/>
            <person name="Grigoriev I."/>
        </authorList>
    </citation>
    <scope>NUCLEOTIDE SEQUENCE</scope>
    <source>
        <strain evidence="2">CBS 113818</strain>
    </source>
</reference>
<dbReference type="AlphaFoldDB" id="A0A6A6ZEW9"/>
<keyword evidence="3" id="KW-1185">Reference proteome</keyword>
<sequence>MRVTSIIIPLSLAAYCSAWAQAKDGTWVANDVAHIIRGAFVHEACTRMNTNDYWKSGPCAYWADNSNNNIFHGSCVDWRFEGRTISCSPSKP</sequence>
<accession>A0A6A6ZEW9</accession>
<feature type="signal peptide" evidence="1">
    <location>
        <begin position="1"/>
        <end position="22"/>
    </location>
</feature>
<keyword evidence="1" id="KW-0732">Signal</keyword>
<evidence type="ECO:0000313" key="3">
    <source>
        <dbReference type="Proteomes" id="UP000799424"/>
    </source>
</evidence>
<organism evidence="2 3">
    <name type="scientific">Ophiobolus disseminans</name>
    <dbReference type="NCBI Taxonomy" id="1469910"/>
    <lineage>
        <taxon>Eukaryota</taxon>
        <taxon>Fungi</taxon>
        <taxon>Dikarya</taxon>
        <taxon>Ascomycota</taxon>
        <taxon>Pezizomycotina</taxon>
        <taxon>Dothideomycetes</taxon>
        <taxon>Pleosporomycetidae</taxon>
        <taxon>Pleosporales</taxon>
        <taxon>Pleosporineae</taxon>
        <taxon>Phaeosphaeriaceae</taxon>
        <taxon>Ophiobolus</taxon>
    </lineage>
</organism>